<organism evidence="2 3">
    <name type="scientific">Rubroshorea leprosula</name>
    <dbReference type="NCBI Taxonomy" id="152421"/>
    <lineage>
        <taxon>Eukaryota</taxon>
        <taxon>Viridiplantae</taxon>
        <taxon>Streptophyta</taxon>
        <taxon>Embryophyta</taxon>
        <taxon>Tracheophyta</taxon>
        <taxon>Spermatophyta</taxon>
        <taxon>Magnoliopsida</taxon>
        <taxon>eudicotyledons</taxon>
        <taxon>Gunneridae</taxon>
        <taxon>Pentapetalae</taxon>
        <taxon>rosids</taxon>
        <taxon>malvids</taxon>
        <taxon>Malvales</taxon>
        <taxon>Dipterocarpaceae</taxon>
        <taxon>Rubroshorea</taxon>
    </lineage>
</organism>
<comment type="caution">
    <text evidence="2">The sequence shown here is derived from an EMBL/GenBank/DDBJ whole genome shotgun (WGS) entry which is preliminary data.</text>
</comment>
<gene>
    <name evidence="2" type="ORF">SLEP1_g2722</name>
</gene>
<accession>A0AAV5HQD7</accession>
<evidence type="ECO:0000313" key="3">
    <source>
        <dbReference type="Proteomes" id="UP001054252"/>
    </source>
</evidence>
<proteinExistence type="predicted"/>
<sequence length="57" mass="6382">MIRNPFANVATSSGVTLGKDDKARQPKDKKAPDHLMANKEQYSNMETQEPYPAGFKE</sequence>
<feature type="compositionally biased region" description="Basic and acidic residues" evidence="1">
    <location>
        <begin position="18"/>
        <end position="37"/>
    </location>
</feature>
<name>A0AAV5HQD7_9ROSI</name>
<dbReference type="AlphaFoldDB" id="A0AAV5HQD7"/>
<evidence type="ECO:0000313" key="2">
    <source>
        <dbReference type="EMBL" id="GKU88456.1"/>
    </source>
</evidence>
<evidence type="ECO:0000256" key="1">
    <source>
        <dbReference type="SAM" id="MobiDB-lite"/>
    </source>
</evidence>
<dbReference type="Proteomes" id="UP001054252">
    <property type="component" value="Unassembled WGS sequence"/>
</dbReference>
<protein>
    <submittedName>
        <fullName evidence="2">Uncharacterized protein</fullName>
    </submittedName>
</protein>
<feature type="region of interest" description="Disordered" evidence="1">
    <location>
        <begin position="1"/>
        <end position="57"/>
    </location>
</feature>
<keyword evidence="3" id="KW-1185">Reference proteome</keyword>
<reference evidence="2 3" key="1">
    <citation type="journal article" date="2021" name="Commun. Biol.">
        <title>The genome of Shorea leprosula (Dipterocarpaceae) highlights the ecological relevance of drought in aseasonal tropical rainforests.</title>
        <authorList>
            <person name="Ng K.K.S."/>
            <person name="Kobayashi M.J."/>
            <person name="Fawcett J.A."/>
            <person name="Hatakeyama M."/>
            <person name="Paape T."/>
            <person name="Ng C.H."/>
            <person name="Ang C.C."/>
            <person name="Tnah L.H."/>
            <person name="Lee C.T."/>
            <person name="Nishiyama T."/>
            <person name="Sese J."/>
            <person name="O'Brien M.J."/>
            <person name="Copetti D."/>
            <person name="Mohd Noor M.I."/>
            <person name="Ong R.C."/>
            <person name="Putra M."/>
            <person name="Sireger I.Z."/>
            <person name="Indrioko S."/>
            <person name="Kosugi Y."/>
            <person name="Izuno A."/>
            <person name="Isagi Y."/>
            <person name="Lee S.L."/>
            <person name="Shimizu K.K."/>
        </authorList>
    </citation>
    <scope>NUCLEOTIDE SEQUENCE [LARGE SCALE GENOMIC DNA]</scope>
    <source>
        <strain evidence="2">214</strain>
    </source>
</reference>
<dbReference type="EMBL" id="BPVZ01000002">
    <property type="protein sequence ID" value="GKU88456.1"/>
    <property type="molecule type" value="Genomic_DNA"/>
</dbReference>